<dbReference type="EMBL" id="CACVKT020007773">
    <property type="protein sequence ID" value="CAC5410537.1"/>
    <property type="molecule type" value="Genomic_DNA"/>
</dbReference>
<dbReference type="Pfam" id="PF00059">
    <property type="entry name" value="Lectin_C"/>
    <property type="match status" value="1"/>
</dbReference>
<dbReference type="InterPro" id="IPR016186">
    <property type="entry name" value="C-type_lectin-like/link_sf"/>
</dbReference>
<proteinExistence type="predicted"/>
<evidence type="ECO:0000256" key="2">
    <source>
        <dbReference type="SAM" id="SignalP"/>
    </source>
</evidence>
<dbReference type="PANTHER" id="PTHR22803">
    <property type="entry name" value="MANNOSE, PHOSPHOLIPASE, LECTIN RECEPTOR RELATED"/>
    <property type="match status" value="1"/>
</dbReference>
<keyword evidence="1" id="KW-1015">Disulfide bond</keyword>
<dbReference type="SUPFAM" id="SSF56436">
    <property type="entry name" value="C-type lectin-like"/>
    <property type="match status" value="1"/>
</dbReference>
<dbReference type="InterPro" id="IPR016187">
    <property type="entry name" value="CTDL_fold"/>
</dbReference>
<dbReference type="AlphaFoldDB" id="A0A6J8DS45"/>
<dbReference type="PROSITE" id="PS50041">
    <property type="entry name" value="C_TYPE_LECTIN_2"/>
    <property type="match status" value="1"/>
</dbReference>
<keyword evidence="5" id="KW-1185">Reference proteome</keyword>
<dbReference type="Proteomes" id="UP000507470">
    <property type="component" value="Unassembled WGS sequence"/>
</dbReference>
<gene>
    <name evidence="4" type="ORF">MCOR_43715</name>
</gene>
<dbReference type="InterPro" id="IPR001304">
    <property type="entry name" value="C-type_lectin-like"/>
</dbReference>
<accession>A0A6J8DS45</accession>
<organism evidence="4 5">
    <name type="scientific">Mytilus coruscus</name>
    <name type="common">Sea mussel</name>
    <dbReference type="NCBI Taxonomy" id="42192"/>
    <lineage>
        <taxon>Eukaryota</taxon>
        <taxon>Metazoa</taxon>
        <taxon>Spiralia</taxon>
        <taxon>Lophotrochozoa</taxon>
        <taxon>Mollusca</taxon>
        <taxon>Bivalvia</taxon>
        <taxon>Autobranchia</taxon>
        <taxon>Pteriomorphia</taxon>
        <taxon>Mytilida</taxon>
        <taxon>Mytiloidea</taxon>
        <taxon>Mytilidae</taxon>
        <taxon>Mytilinae</taxon>
        <taxon>Mytilus</taxon>
    </lineage>
</organism>
<sequence length="151" mass="17753">MYFGIFVVLGLIESIRAPCPTTGWTHVGDSCYFFNWEKMAWSEAMEWCRSEGGYLAELNTKEENNKIQHLASIRHQEYYWLGARDEKTEGQWVWENSGTPVTFTDWWPGEPNIDDATIQDCLTLFSSLRFKWLDNDCQKLRRSICEIKLSH</sequence>
<dbReference type="Gene3D" id="3.10.100.10">
    <property type="entry name" value="Mannose-Binding Protein A, subunit A"/>
    <property type="match status" value="1"/>
</dbReference>
<evidence type="ECO:0000313" key="5">
    <source>
        <dbReference type="Proteomes" id="UP000507470"/>
    </source>
</evidence>
<evidence type="ECO:0000256" key="1">
    <source>
        <dbReference type="ARBA" id="ARBA00023157"/>
    </source>
</evidence>
<evidence type="ECO:0000259" key="3">
    <source>
        <dbReference type="PROSITE" id="PS50041"/>
    </source>
</evidence>
<dbReference type="SMART" id="SM00034">
    <property type="entry name" value="CLECT"/>
    <property type="match status" value="1"/>
</dbReference>
<protein>
    <submittedName>
        <fullName evidence="4">CLEC4E</fullName>
    </submittedName>
</protein>
<dbReference type="InterPro" id="IPR050111">
    <property type="entry name" value="C-type_lectin/snaclec_domain"/>
</dbReference>
<dbReference type="InterPro" id="IPR018378">
    <property type="entry name" value="C-type_lectin_CS"/>
</dbReference>
<keyword evidence="2" id="KW-0732">Signal</keyword>
<feature type="signal peptide" evidence="2">
    <location>
        <begin position="1"/>
        <end position="17"/>
    </location>
</feature>
<name>A0A6J8DS45_MYTCO</name>
<dbReference type="CDD" id="cd00037">
    <property type="entry name" value="CLECT"/>
    <property type="match status" value="1"/>
</dbReference>
<dbReference type="PROSITE" id="PS00615">
    <property type="entry name" value="C_TYPE_LECTIN_1"/>
    <property type="match status" value="1"/>
</dbReference>
<feature type="domain" description="C-type lectin" evidence="3">
    <location>
        <begin position="27"/>
        <end position="146"/>
    </location>
</feature>
<reference evidence="4 5" key="1">
    <citation type="submission" date="2020-06" db="EMBL/GenBank/DDBJ databases">
        <authorList>
            <person name="Li R."/>
            <person name="Bekaert M."/>
        </authorList>
    </citation>
    <scope>NUCLEOTIDE SEQUENCE [LARGE SCALE GENOMIC DNA]</scope>
    <source>
        <strain evidence="5">wild</strain>
    </source>
</reference>
<feature type="chain" id="PRO_5027050637" evidence="2">
    <location>
        <begin position="18"/>
        <end position="151"/>
    </location>
</feature>
<dbReference type="OrthoDB" id="6285913at2759"/>
<evidence type="ECO:0000313" key="4">
    <source>
        <dbReference type="EMBL" id="CAC5410537.1"/>
    </source>
</evidence>